<accession>A0A3S5BT67</accession>
<feature type="compositionally biased region" description="Basic and acidic residues" evidence="1">
    <location>
        <begin position="1"/>
        <end position="10"/>
    </location>
</feature>
<proteinExistence type="predicted"/>
<dbReference type="Proteomes" id="UP000784294">
    <property type="component" value="Unassembled WGS sequence"/>
</dbReference>
<protein>
    <submittedName>
        <fullName evidence="2">Uncharacterized protein</fullName>
    </submittedName>
</protein>
<dbReference type="EMBL" id="CAAALY010258553">
    <property type="protein sequence ID" value="VEL38656.1"/>
    <property type="molecule type" value="Genomic_DNA"/>
</dbReference>
<organism evidence="2 3">
    <name type="scientific">Protopolystoma xenopodis</name>
    <dbReference type="NCBI Taxonomy" id="117903"/>
    <lineage>
        <taxon>Eukaryota</taxon>
        <taxon>Metazoa</taxon>
        <taxon>Spiralia</taxon>
        <taxon>Lophotrochozoa</taxon>
        <taxon>Platyhelminthes</taxon>
        <taxon>Monogenea</taxon>
        <taxon>Polyopisthocotylea</taxon>
        <taxon>Polystomatidea</taxon>
        <taxon>Polystomatidae</taxon>
        <taxon>Protopolystoma</taxon>
    </lineage>
</organism>
<evidence type="ECO:0000256" key="1">
    <source>
        <dbReference type="SAM" id="MobiDB-lite"/>
    </source>
</evidence>
<keyword evidence="3" id="KW-1185">Reference proteome</keyword>
<sequence>MSSRTDKTVEKQTSNQAGPATHGIARQLSQEWGFGLPQTSLLRPCLFLDWGRWDSTHPLTISRSHDLQALALATQHPSVAMIACERGSACQTDELEVISWLGAGPLLGRSGG</sequence>
<name>A0A3S5BT67_9PLAT</name>
<evidence type="ECO:0000313" key="2">
    <source>
        <dbReference type="EMBL" id="VEL38656.1"/>
    </source>
</evidence>
<feature type="region of interest" description="Disordered" evidence="1">
    <location>
        <begin position="1"/>
        <end position="22"/>
    </location>
</feature>
<comment type="caution">
    <text evidence="2">The sequence shown here is derived from an EMBL/GenBank/DDBJ whole genome shotgun (WGS) entry which is preliminary data.</text>
</comment>
<gene>
    <name evidence="2" type="ORF">PXEA_LOCUS32096</name>
</gene>
<reference evidence="2" key="1">
    <citation type="submission" date="2018-11" db="EMBL/GenBank/DDBJ databases">
        <authorList>
            <consortium name="Pathogen Informatics"/>
        </authorList>
    </citation>
    <scope>NUCLEOTIDE SEQUENCE</scope>
</reference>
<evidence type="ECO:0000313" key="3">
    <source>
        <dbReference type="Proteomes" id="UP000784294"/>
    </source>
</evidence>
<dbReference type="AlphaFoldDB" id="A0A3S5BT67"/>